<dbReference type="InterPro" id="IPR002083">
    <property type="entry name" value="MATH/TRAF_dom"/>
</dbReference>
<organism evidence="2 3">
    <name type="scientific">Trichonephila clavata</name>
    <name type="common">Joro spider</name>
    <name type="synonym">Nephila clavata</name>
    <dbReference type="NCBI Taxonomy" id="2740835"/>
    <lineage>
        <taxon>Eukaryota</taxon>
        <taxon>Metazoa</taxon>
        <taxon>Ecdysozoa</taxon>
        <taxon>Arthropoda</taxon>
        <taxon>Chelicerata</taxon>
        <taxon>Arachnida</taxon>
        <taxon>Araneae</taxon>
        <taxon>Araneomorphae</taxon>
        <taxon>Entelegynae</taxon>
        <taxon>Araneoidea</taxon>
        <taxon>Nephilidae</taxon>
        <taxon>Trichonephila</taxon>
    </lineage>
</organism>
<evidence type="ECO:0000313" key="3">
    <source>
        <dbReference type="Proteomes" id="UP000887116"/>
    </source>
</evidence>
<proteinExistence type="predicted"/>
<keyword evidence="3" id="KW-1185">Reference proteome</keyword>
<accession>A0A8X6LYF1</accession>
<dbReference type="SUPFAM" id="SSF49599">
    <property type="entry name" value="TRAF domain-like"/>
    <property type="match status" value="1"/>
</dbReference>
<dbReference type="PROSITE" id="PS50144">
    <property type="entry name" value="MATH"/>
    <property type="match status" value="1"/>
</dbReference>
<dbReference type="Proteomes" id="UP000887116">
    <property type="component" value="Unassembled WGS sequence"/>
</dbReference>
<gene>
    <name evidence="2" type="primary">spop-b_16</name>
    <name evidence="2" type="ORF">TNCT_81551</name>
</gene>
<protein>
    <submittedName>
        <fullName evidence="2">Speckle-type POZ protein B</fullName>
    </submittedName>
</protein>
<evidence type="ECO:0000259" key="1">
    <source>
        <dbReference type="PROSITE" id="PS50144"/>
    </source>
</evidence>
<dbReference type="InterPro" id="IPR008974">
    <property type="entry name" value="TRAF-like"/>
</dbReference>
<dbReference type="Pfam" id="PF22486">
    <property type="entry name" value="MATH_2"/>
    <property type="match status" value="1"/>
</dbReference>
<comment type="caution">
    <text evidence="2">The sequence shown here is derived from an EMBL/GenBank/DDBJ whole genome shotgun (WGS) entry which is preliminary data.</text>
</comment>
<evidence type="ECO:0000313" key="2">
    <source>
        <dbReference type="EMBL" id="GFR25287.1"/>
    </source>
</evidence>
<dbReference type="EMBL" id="BMAO01018676">
    <property type="protein sequence ID" value="GFR25287.1"/>
    <property type="molecule type" value="Genomic_DNA"/>
</dbReference>
<dbReference type="AlphaFoldDB" id="A0A8X6LYF1"/>
<reference evidence="2" key="1">
    <citation type="submission" date="2020-07" db="EMBL/GenBank/DDBJ databases">
        <title>Multicomponent nature underlies the extraordinary mechanical properties of spider dragline silk.</title>
        <authorList>
            <person name="Kono N."/>
            <person name="Nakamura H."/>
            <person name="Mori M."/>
            <person name="Yoshida Y."/>
            <person name="Ohtoshi R."/>
            <person name="Malay A.D."/>
            <person name="Moran D.A.P."/>
            <person name="Tomita M."/>
            <person name="Numata K."/>
            <person name="Arakawa K."/>
        </authorList>
    </citation>
    <scope>NUCLEOTIDE SEQUENCE</scope>
</reference>
<name>A0A8X6LYF1_TRICU</name>
<dbReference type="OrthoDB" id="192247at2759"/>
<sequence>MDSQSISERRCFSFTWAIENFSFCRKKRGEGISSPKFIADTIERTKWKLMLYPDGDLRGKNDSMSFFLRREEDSKGSTDITIFFELSFLAADGSIIKSSGIGEHSFVRGKDGGFPEILKNELLLSQRQQFLPNDILTARCRMWRKFGQITEDIQCFARTQIGVERRLFVWAIPKFSTFQESCFNIKSISNDKPVMTLKLYQGSKTLVKLLVLFNDRKITHTHMFSFSLQITKCFRKRSRISQGKNYI</sequence>
<dbReference type="Gene3D" id="2.60.210.10">
    <property type="entry name" value="Apoptosis, Tumor Necrosis Factor Receptor Associated Protein 2, Chain A"/>
    <property type="match status" value="1"/>
</dbReference>
<feature type="domain" description="MATH" evidence="1">
    <location>
        <begin position="11"/>
        <end position="142"/>
    </location>
</feature>